<name>A0A0B5FKK5_9BACT</name>
<sequence>MCLFLVPTVLAVLVLAACSLPPERPLTRRDLSRTNAYRLYTIEESPEAVLNALNREGEVVLEGSYRNRPVLIKFLATPEGIEVTHYNR</sequence>
<protein>
    <submittedName>
        <fullName evidence="1">Uncharacterized protein</fullName>
    </submittedName>
</protein>
<proteinExistence type="predicted"/>
<dbReference type="HOGENOM" id="CLU_2450402_0_0_7"/>
<dbReference type="EMBL" id="CP010311">
    <property type="protein sequence ID" value="AJF07933.1"/>
    <property type="molecule type" value="Genomic_DNA"/>
</dbReference>
<evidence type="ECO:0000313" key="1">
    <source>
        <dbReference type="EMBL" id="AJF07933.1"/>
    </source>
</evidence>
<reference evidence="1 2" key="1">
    <citation type="journal article" date="2015" name="Genome Announc.">
        <title>Genomes of Geoalkalibacter ferrihydriticus Z-0531T and Geoalkalibacter subterraneus Red1T, Two Haloalkaliphilic Metal-Reducing Deltaproteobacteria.</title>
        <authorList>
            <person name="Badalamenti J.P."/>
            <person name="Krajmalnik-Brown R."/>
            <person name="Torres C.I."/>
            <person name="Bond D.R."/>
        </authorList>
    </citation>
    <scope>NUCLEOTIDE SEQUENCE [LARGE SCALE GENOMIC DNA]</scope>
    <source>
        <strain evidence="1 2">Red1</strain>
    </source>
</reference>
<dbReference type="STRING" id="483547.GSUB_06425"/>
<dbReference type="KEGG" id="gsb:GSUB_06425"/>
<dbReference type="AlphaFoldDB" id="A0A0B5FKK5"/>
<organism evidence="1 2">
    <name type="scientific">Geoalkalibacter subterraneus</name>
    <dbReference type="NCBI Taxonomy" id="483547"/>
    <lineage>
        <taxon>Bacteria</taxon>
        <taxon>Pseudomonadati</taxon>
        <taxon>Thermodesulfobacteriota</taxon>
        <taxon>Desulfuromonadia</taxon>
        <taxon>Desulfuromonadales</taxon>
        <taxon>Geoalkalibacteraceae</taxon>
        <taxon>Geoalkalibacter</taxon>
    </lineage>
</organism>
<keyword evidence="2" id="KW-1185">Reference proteome</keyword>
<evidence type="ECO:0000313" key="2">
    <source>
        <dbReference type="Proteomes" id="UP000035036"/>
    </source>
</evidence>
<gene>
    <name evidence="1" type="ORF">GSUB_06425</name>
</gene>
<accession>A0A0B5FKK5</accession>
<dbReference type="Proteomes" id="UP000035036">
    <property type="component" value="Chromosome"/>
</dbReference>
<dbReference type="OrthoDB" id="5398543at2"/>